<dbReference type="PANTHER" id="PTHR22444:SF1">
    <property type="entry name" value="GLUTAMATE-RICH PROTEIN 1"/>
    <property type="match status" value="1"/>
</dbReference>
<feature type="region of interest" description="Disordered" evidence="1">
    <location>
        <begin position="88"/>
        <end position="191"/>
    </location>
</feature>
<evidence type="ECO:0000313" key="3">
    <source>
        <dbReference type="Proteomes" id="UP001177744"/>
    </source>
</evidence>
<evidence type="ECO:0000313" key="2">
    <source>
        <dbReference type="EMBL" id="KAK1341713.1"/>
    </source>
</evidence>
<protein>
    <recommendedName>
        <fullName evidence="4">Glutamate-rich protein 1</fullName>
    </recommendedName>
</protein>
<evidence type="ECO:0008006" key="4">
    <source>
        <dbReference type="Google" id="ProtNLM"/>
    </source>
</evidence>
<feature type="compositionally biased region" description="Basic residues" evidence="1">
    <location>
        <begin position="123"/>
        <end position="138"/>
    </location>
</feature>
<dbReference type="InterPro" id="IPR026719">
    <property type="entry name" value="ERICH1"/>
</dbReference>
<keyword evidence="3" id="KW-1185">Reference proteome</keyword>
<dbReference type="AlphaFoldDB" id="A0AA40LRX1"/>
<feature type="compositionally biased region" description="Basic and acidic residues" evidence="1">
    <location>
        <begin position="144"/>
        <end position="167"/>
    </location>
</feature>
<gene>
    <name evidence="2" type="ORF">QTO34_016461</name>
</gene>
<feature type="compositionally biased region" description="Basic and acidic residues" evidence="1">
    <location>
        <begin position="233"/>
        <end position="249"/>
    </location>
</feature>
<comment type="caution">
    <text evidence="2">The sequence shown here is derived from an EMBL/GenBank/DDBJ whole genome shotgun (WGS) entry which is preliminary data.</text>
</comment>
<dbReference type="PANTHER" id="PTHR22444">
    <property type="entry name" value="GLUTAMATE-RICH PROTEIN 1"/>
    <property type="match status" value="1"/>
</dbReference>
<feature type="region of interest" description="Disordered" evidence="1">
    <location>
        <begin position="204"/>
        <end position="257"/>
    </location>
</feature>
<feature type="region of interest" description="Disordered" evidence="1">
    <location>
        <begin position="18"/>
        <end position="72"/>
    </location>
</feature>
<reference evidence="2" key="1">
    <citation type="submission" date="2023-06" db="EMBL/GenBank/DDBJ databases">
        <title>Reference genome for the Northern bat (Eptesicus nilssonii), a most northern bat species.</title>
        <authorList>
            <person name="Laine V.N."/>
            <person name="Pulliainen A.T."/>
            <person name="Lilley T.M."/>
        </authorList>
    </citation>
    <scope>NUCLEOTIDE SEQUENCE</scope>
    <source>
        <strain evidence="2">BLF_Eptnil</strain>
        <tissue evidence="2">Kidney</tissue>
    </source>
</reference>
<proteinExistence type="predicted"/>
<accession>A0AA40LRX1</accession>
<feature type="compositionally biased region" description="Basic residues" evidence="1">
    <location>
        <begin position="173"/>
        <end position="190"/>
    </location>
</feature>
<feature type="compositionally biased region" description="Low complexity" evidence="1">
    <location>
        <begin position="88"/>
        <end position="97"/>
    </location>
</feature>
<evidence type="ECO:0000256" key="1">
    <source>
        <dbReference type="SAM" id="MobiDB-lite"/>
    </source>
</evidence>
<organism evidence="2 3">
    <name type="scientific">Cnephaeus nilssonii</name>
    <name type="common">Northern bat</name>
    <name type="synonym">Eptesicus nilssonii</name>
    <dbReference type="NCBI Taxonomy" id="3371016"/>
    <lineage>
        <taxon>Eukaryota</taxon>
        <taxon>Metazoa</taxon>
        <taxon>Chordata</taxon>
        <taxon>Craniata</taxon>
        <taxon>Vertebrata</taxon>
        <taxon>Euteleostomi</taxon>
        <taxon>Mammalia</taxon>
        <taxon>Eutheria</taxon>
        <taxon>Laurasiatheria</taxon>
        <taxon>Chiroptera</taxon>
        <taxon>Yangochiroptera</taxon>
        <taxon>Vespertilionidae</taxon>
        <taxon>Cnephaeus</taxon>
    </lineage>
</organism>
<feature type="compositionally biased region" description="Basic and acidic residues" evidence="1">
    <location>
        <begin position="22"/>
        <end position="38"/>
    </location>
</feature>
<dbReference type="EMBL" id="JAULJE010000006">
    <property type="protein sequence ID" value="KAK1341713.1"/>
    <property type="molecule type" value="Genomic_DNA"/>
</dbReference>
<dbReference type="Proteomes" id="UP001177744">
    <property type="component" value="Unassembled WGS sequence"/>
</dbReference>
<sequence length="377" mass="41427">MAAARRHVFVEKVLKRLFPQDPRGREKRAPLPETLPRRERCRRVRPFGRSGGWAPGRAREERGGSTGTLPGRRLYTVALPPEGYSPCPGSGHCCSGRHSSRHSEPLEKSFPWKQHHQDPHDQPKRRRVRKHKSKKKVSRPCSVHVEETELEEQRGLLEEGLQPRHADGPTISKNKKRKLKKKQQVKRKRAAGLLTKAAGISFLYAPGEGDSEPGDSSEGAGGGGSDAEDPGDAGDKEDREDNVDAKQDGGEGSDDQAEGILDFLKSTQEMYFYDGVSRGSDPAFLAASEALLRGLATGSVPPSDLRALGHMKALLLLQDPGALRRALPAFEEHCTLPPDQARVVSAFFTYWLTHVLPEHPADGPGPAPEESRPEQEA</sequence>
<name>A0AA40LRX1_CNENI</name>